<organism evidence="6 7">
    <name type="scientific">Azospirillum palustre</name>
    <dbReference type="NCBI Taxonomy" id="2044885"/>
    <lineage>
        <taxon>Bacteria</taxon>
        <taxon>Pseudomonadati</taxon>
        <taxon>Pseudomonadota</taxon>
        <taxon>Alphaproteobacteria</taxon>
        <taxon>Rhodospirillales</taxon>
        <taxon>Azospirillaceae</taxon>
        <taxon>Azospirillum</taxon>
    </lineage>
</organism>
<protein>
    <submittedName>
        <fullName evidence="6">Type VI secretion system tip protein VgrG</fullName>
    </submittedName>
</protein>
<evidence type="ECO:0000259" key="4">
    <source>
        <dbReference type="Pfam" id="PF04717"/>
    </source>
</evidence>
<keyword evidence="7" id="KW-1185">Reference proteome</keyword>
<dbReference type="RefSeq" id="WP_098735779.1">
    <property type="nucleotide sequence ID" value="NZ_PDKW01000039.1"/>
</dbReference>
<dbReference type="AlphaFoldDB" id="A0A2B8BJ84"/>
<dbReference type="InterPro" id="IPR006533">
    <property type="entry name" value="T6SS_Vgr_RhsGE"/>
</dbReference>
<dbReference type="PANTHER" id="PTHR32305">
    <property type="match status" value="1"/>
</dbReference>
<dbReference type="InterPro" id="IPR054030">
    <property type="entry name" value="Gp5_Vgr_C"/>
</dbReference>
<dbReference type="EMBL" id="PDKW01000039">
    <property type="protein sequence ID" value="PGH57789.1"/>
    <property type="molecule type" value="Genomic_DNA"/>
</dbReference>
<dbReference type="Gene3D" id="2.40.50.230">
    <property type="entry name" value="Gp5 N-terminal domain"/>
    <property type="match status" value="1"/>
</dbReference>
<evidence type="ECO:0000256" key="1">
    <source>
        <dbReference type="ARBA" id="ARBA00004613"/>
    </source>
</evidence>
<dbReference type="NCBIfam" id="TIGR01646">
    <property type="entry name" value="vgr_GE"/>
    <property type="match status" value="1"/>
</dbReference>
<keyword evidence="3" id="KW-0964">Secreted</keyword>
<dbReference type="OrthoDB" id="9762420at2"/>
<dbReference type="PANTHER" id="PTHR32305:SF15">
    <property type="entry name" value="PROTEIN RHSA-RELATED"/>
    <property type="match status" value="1"/>
</dbReference>
<dbReference type="SUPFAM" id="SSF69255">
    <property type="entry name" value="gp5 N-terminal domain-like"/>
    <property type="match status" value="1"/>
</dbReference>
<dbReference type="Gene3D" id="3.55.50.10">
    <property type="entry name" value="Baseplate protein-like domains"/>
    <property type="match status" value="1"/>
</dbReference>
<dbReference type="SUPFAM" id="SSF69349">
    <property type="entry name" value="Phage fibre proteins"/>
    <property type="match status" value="1"/>
</dbReference>
<feature type="domain" description="Gp5/Type VI secretion system Vgr protein OB-fold" evidence="4">
    <location>
        <begin position="375"/>
        <end position="441"/>
    </location>
</feature>
<evidence type="ECO:0000256" key="3">
    <source>
        <dbReference type="ARBA" id="ARBA00022525"/>
    </source>
</evidence>
<sequence length="705" mass="76947">MSERFSQAQQHLSISTPLGPDKLILRNIVGEERLSSLFSYRVTMLSSDDDIDFDQIVGKPVTVTLTLGDGTSKRYINAIVGRIELTHIDDRDSSAHYEAELHPWLWMLTHSGDCRIFQEKTVPEIVEAVIGSTGTIKTVLNGTYSTREYCVQYRETDYNFIARLLEEEGIFYFFEHADGEHKLVLGDGDSAFTTSALVSTYEYRGHKAYDNEDNVITQLGVERRVTTKSVGVDSYHFETPATDLYATAEGSAGTGTMNDYAVRHTVSADGEQIALVRQQALAFASQRIRGGGSCRGMEAGTKITISGHRKDSLNAEMVLNSVRIDGATNRFVATFTGFPSAHPFRPLNTAQKPRIHSTQTAKVVGKSGEEIWLDKYGRIKVQFHWDRLGTNDEKSSCWVRVAQGWAGKNYGIMFFPRVGQEVVVTFLDGDPDRPLVTGAVYNADQTVPYTLPDDSTKSTIKTQTSKNGTGKFNEIRFEDKADNEEIFVQAQKDMNIKVLNDLTRLVKHDEIETIENDSTIDVKNDRKLTVKKNHTITVSEGNETHAISKGTRDLSVKGKETHLNNDDFEHTVDNNYTLTVKGNLTIDVTGDIVIKGKSIKLTATSADIGIKAATGIEIKAGTSLDVKSGTAMTVKAGTGMEIDAGMGLDMKAGMGATLKGGTTLDLKAGLALTAQGLTSTVKGSATAEVSGGGMLTLKGGVVMVN</sequence>
<dbReference type="GO" id="GO:0005576">
    <property type="term" value="C:extracellular region"/>
    <property type="evidence" value="ECO:0007669"/>
    <property type="project" value="UniProtKB-SubCell"/>
</dbReference>
<dbReference type="Proteomes" id="UP000225379">
    <property type="component" value="Unassembled WGS sequence"/>
</dbReference>
<dbReference type="Pfam" id="PF22178">
    <property type="entry name" value="Gp5_trimer_C"/>
    <property type="match status" value="1"/>
</dbReference>
<dbReference type="InterPro" id="IPR017847">
    <property type="entry name" value="T6SS_RhsGE_Vgr_subset"/>
</dbReference>
<dbReference type="NCBIfam" id="TIGR03361">
    <property type="entry name" value="VI_Rhs_Vgr"/>
    <property type="match status" value="1"/>
</dbReference>
<reference evidence="7" key="1">
    <citation type="submission" date="2017-10" db="EMBL/GenBank/DDBJ databases">
        <authorList>
            <person name="Kravchenko I.K."/>
            <person name="Grouzdev D.S."/>
        </authorList>
    </citation>
    <scope>NUCLEOTIDE SEQUENCE [LARGE SCALE GENOMIC DNA]</scope>
    <source>
        <strain evidence="7">B2</strain>
    </source>
</reference>
<comment type="subcellular location">
    <subcellularLocation>
        <location evidence="1">Secreted</location>
    </subcellularLocation>
</comment>
<evidence type="ECO:0000256" key="2">
    <source>
        <dbReference type="ARBA" id="ARBA00005558"/>
    </source>
</evidence>
<accession>A0A2B8BJ84</accession>
<gene>
    <name evidence="6" type="ORF">CRT60_07355</name>
</gene>
<dbReference type="Pfam" id="PF05954">
    <property type="entry name" value="Phage_GPD"/>
    <property type="match status" value="1"/>
</dbReference>
<evidence type="ECO:0000313" key="6">
    <source>
        <dbReference type="EMBL" id="PGH57789.1"/>
    </source>
</evidence>
<dbReference type="InterPro" id="IPR050708">
    <property type="entry name" value="T6SS_VgrG/RHS"/>
</dbReference>
<proteinExistence type="inferred from homology"/>
<comment type="similarity">
    <text evidence="2">Belongs to the VgrG protein family.</text>
</comment>
<evidence type="ECO:0000313" key="7">
    <source>
        <dbReference type="Proteomes" id="UP000225379"/>
    </source>
</evidence>
<name>A0A2B8BJ84_9PROT</name>
<feature type="domain" description="Gp5/Type VI secretion system Vgr C-terminal trimerisation" evidence="5">
    <location>
        <begin position="458"/>
        <end position="560"/>
    </location>
</feature>
<dbReference type="SUPFAM" id="SSF69279">
    <property type="entry name" value="Phage tail proteins"/>
    <property type="match status" value="2"/>
</dbReference>
<dbReference type="Gene3D" id="4.10.220.110">
    <property type="match status" value="1"/>
</dbReference>
<comment type="caution">
    <text evidence="6">The sequence shown here is derived from an EMBL/GenBank/DDBJ whole genome shotgun (WGS) entry which is preliminary data.</text>
</comment>
<dbReference type="InterPro" id="IPR006531">
    <property type="entry name" value="Gp5/Vgr_OB"/>
</dbReference>
<evidence type="ECO:0000259" key="5">
    <source>
        <dbReference type="Pfam" id="PF22178"/>
    </source>
</evidence>
<dbReference type="Gene3D" id="2.30.110.50">
    <property type="match status" value="1"/>
</dbReference>
<dbReference type="InterPro" id="IPR037026">
    <property type="entry name" value="Vgr_OB-fold_dom_sf"/>
</dbReference>
<dbReference type="Pfam" id="PF04717">
    <property type="entry name" value="Phage_base_V"/>
    <property type="match status" value="1"/>
</dbReference>